<sequence length="327" mass="36865">MKMPEITEHQDGIIQIKISMSFPLRWVNSYVLQESDGITIIDPGPHTADNEEEWRQAFAELGMTFSDVRQIVLTHHHPDHLGCSGWIQQLSGCKVWMSERSFQETLLMWGPESTMHADLPKLFSSQGMPEEWTNQLEAHMNGFVAQITPKPEVSFIPSDQKFAMGGREWLPIETAGHAPGHLSFLHEESGIIICGDAVLPQISPNVSLMPGSDPEPLQSFLLGLQKLQKFEVETAYPGHRNPFQHFGDRLEALLRHHEERLAKLEQLIASAPAPGYELCVSLFGSKLGIHQMRFAMCETLAHTRELERRGRIASQSEADGVTRYHIC</sequence>
<dbReference type="CDD" id="cd07725">
    <property type="entry name" value="TTHA1429-like_MBL-fold"/>
    <property type="match status" value="1"/>
</dbReference>
<evidence type="ECO:0000313" key="6">
    <source>
        <dbReference type="Proteomes" id="UP000682811"/>
    </source>
</evidence>
<evidence type="ECO:0000256" key="2">
    <source>
        <dbReference type="ARBA" id="ARBA00034301"/>
    </source>
</evidence>
<accession>A0A919YDW8</accession>
<comment type="catalytic activity">
    <reaction evidence="1">
        <text>3',5'-cyclic CMP + H2O = CMP + H(+)</text>
        <dbReference type="Rhea" id="RHEA:72675"/>
        <dbReference type="ChEBI" id="CHEBI:15377"/>
        <dbReference type="ChEBI" id="CHEBI:15378"/>
        <dbReference type="ChEBI" id="CHEBI:58003"/>
        <dbReference type="ChEBI" id="CHEBI:60377"/>
    </reaction>
    <physiologicalReaction direction="left-to-right" evidence="1">
        <dbReference type="Rhea" id="RHEA:72676"/>
    </physiologicalReaction>
</comment>
<gene>
    <name evidence="5" type="ORF">J34TS1_14370</name>
</gene>
<evidence type="ECO:0000256" key="1">
    <source>
        <dbReference type="ARBA" id="ARBA00034221"/>
    </source>
</evidence>
<dbReference type="Pfam" id="PF21221">
    <property type="entry name" value="B_lactamase-like_C"/>
    <property type="match status" value="1"/>
</dbReference>
<evidence type="ECO:0000259" key="4">
    <source>
        <dbReference type="SMART" id="SM00849"/>
    </source>
</evidence>
<evidence type="ECO:0000256" key="3">
    <source>
        <dbReference type="ARBA" id="ARBA00048505"/>
    </source>
</evidence>
<dbReference type="InterPro" id="IPR001279">
    <property type="entry name" value="Metallo-B-lactamas"/>
</dbReference>
<dbReference type="InterPro" id="IPR036866">
    <property type="entry name" value="RibonucZ/Hydroxyglut_hydro"/>
</dbReference>
<dbReference type="InterPro" id="IPR048933">
    <property type="entry name" value="B_lactamase-like_C"/>
</dbReference>
<comment type="function">
    <text evidence="2">Counteracts the endogenous Pycsar antiviral defense system. Phosphodiesterase that enables metal-dependent hydrolysis of host cyclic nucleotide Pycsar defense signals such as cCMP and cUMP.</text>
</comment>
<dbReference type="InterPro" id="IPR050662">
    <property type="entry name" value="Sec-metab_biosynth-thioest"/>
</dbReference>
<proteinExistence type="predicted"/>
<comment type="caution">
    <text evidence="5">The sequence shown here is derived from an EMBL/GenBank/DDBJ whole genome shotgun (WGS) entry which is preliminary data.</text>
</comment>
<dbReference type="PANTHER" id="PTHR23131:SF4">
    <property type="entry name" value="METALLO-BETA-LACTAMASE SUPERFAMILY POTEIN"/>
    <property type="match status" value="1"/>
</dbReference>
<name>A0A919YDW8_9BACL</name>
<protein>
    <submittedName>
        <fullName evidence="5">MBL fold metallo-hydrolase</fullName>
    </submittedName>
</protein>
<dbReference type="RefSeq" id="WP_212977645.1">
    <property type="nucleotide sequence ID" value="NZ_AP025343.1"/>
</dbReference>
<dbReference type="AlphaFoldDB" id="A0A919YDW8"/>
<dbReference type="Proteomes" id="UP000682811">
    <property type="component" value="Unassembled WGS sequence"/>
</dbReference>
<organism evidence="5 6">
    <name type="scientific">Paenibacillus azoreducens</name>
    <dbReference type="NCBI Taxonomy" id="116718"/>
    <lineage>
        <taxon>Bacteria</taxon>
        <taxon>Bacillati</taxon>
        <taxon>Bacillota</taxon>
        <taxon>Bacilli</taxon>
        <taxon>Bacillales</taxon>
        <taxon>Paenibacillaceae</taxon>
        <taxon>Paenibacillus</taxon>
    </lineage>
</organism>
<dbReference type="SMART" id="SM00849">
    <property type="entry name" value="Lactamase_B"/>
    <property type="match status" value="1"/>
</dbReference>
<dbReference type="Gene3D" id="1.10.10.10">
    <property type="entry name" value="Winged helix-like DNA-binding domain superfamily/Winged helix DNA-binding domain"/>
    <property type="match status" value="1"/>
</dbReference>
<reference evidence="5 6" key="1">
    <citation type="submission" date="2021-03" db="EMBL/GenBank/DDBJ databases">
        <title>Antimicrobial resistance genes in bacteria isolated from Japanese honey, and their potential for conferring macrolide and lincosamide resistance in the American foulbrood pathogen Paenibacillus larvae.</title>
        <authorList>
            <person name="Okamoto M."/>
            <person name="Kumagai M."/>
            <person name="Kanamori H."/>
            <person name="Takamatsu D."/>
        </authorList>
    </citation>
    <scope>NUCLEOTIDE SEQUENCE [LARGE SCALE GENOMIC DNA]</scope>
    <source>
        <strain evidence="5 6">J34TS1</strain>
    </source>
</reference>
<comment type="catalytic activity">
    <reaction evidence="3">
        <text>3',5'-cyclic UMP + H2O = UMP + H(+)</text>
        <dbReference type="Rhea" id="RHEA:70575"/>
        <dbReference type="ChEBI" id="CHEBI:15377"/>
        <dbReference type="ChEBI" id="CHEBI:15378"/>
        <dbReference type="ChEBI" id="CHEBI:57865"/>
        <dbReference type="ChEBI" id="CHEBI:184387"/>
    </reaction>
    <physiologicalReaction direction="left-to-right" evidence="3">
        <dbReference type="Rhea" id="RHEA:70576"/>
    </physiologicalReaction>
</comment>
<dbReference type="Pfam" id="PF00753">
    <property type="entry name" value="Lactamase_B"/>
    <property type="match status" value="1"/>
</dbReference>
<dbReference type="EMBL" id="BORT01000004">
    <property type="protein sequence ID" value="GIO46672.1"/>
    <property type="molecule type" value="Genomic_DNA"/>
</dbReference>
<dbReference type="SUPFAM" id="SSF56281">
    <property type="entry name" value="Metallo-hydrolase/oxidoreductase"/>
    <property type="match status" value="1"/>
</dbReference>
<evidence type="ECO:0000313" key="5">
    <source>
        <dbReference type="EMBL" id="GIO46672.1"/>
    </source>
</evidence>
<dbReference type="InterPro" id="IPR036388">
    <property type="entry name" value="WH-like_DNA-bd_sf"/>
</dbReference>
<keyword evidence="6" id="KW-1185">Reference proteome</keyword>
<feature type="domain" description="Metallo-beta-lactamase" evidence="4">
    <location>
        <begin position="26"/>
        <end position="239"/>
    </location>
</feature>
<dbReference type="PANTHER" id="PTHR23131">
    <property type="entry name" value="ENDORIBONUCLEASE LACTB2"/>
    <property type="match status" value="1"/>
</dbReference>
<dbReference type="Gene3D" id="3.60.15.10">
    <property type="entry name" value="Ribonuclease Z/Hydroxyacylglutathione hydrolase-like"/>
    <property type="match status" value="1"/>
</dbReference>